<reference evidence="1" key="2">
    <citation type="journal article" date="2015" name="Data Brief">
        <title>Shoot transcriptome of the giant reed, Arundo donax.</title>
        <authorList>
            <person name="Barrero R.A."/>
            <person name="Guerrero F.D."/>
            <person name="Moolhuijzen P."/>
            <person name="Goolsby J.A."/>
            <person name="Tidwell J."/>
            <person name="Bellgard S.E."/>
            <person name="Bellgard M.I."/>
        </authorList>
    </citation>
    <scope>NUCLEOTIDE SEQUENCE</scope>
    <source>
        <tissue evidence="1">Shoot tissue taken approximately 20 cm above the soil surface</tissue>
    </source>
</reference>
<proteinExistence type="predicted"/>
<name>A0A0A9FE30_ARUDO</name>
<evidence type="ECO:0000313" key="1">
    <source>
        <dbReference type="EMBL" id="JAE10587.1"/>
    </source>
</evidence>
<dbReference type="EMBL" id="GBRH01187309">
    <property type="protein sequence ID" value="JAE10587.1"/>
    <property type="molecule type" value="Transcribed_RNA"/>
</dbReference>
<protein>
    <submittedName>
        <fullName evidence="1">Uncharacterized protein</fullName>
    </submittedName>
</protein>
<reference evidence="1" key="1">
    <citation type="submission" date="2014-09" db="EMBL/GenBank/DDBJ databases">
        <authorList>
            <person name="Magalhaes I.L.F."/>
            <person name="Oliveira U."/>
            <person name="Santos F.R."/>
            <person name="Vidigal T.H.D.A."/>
            <person name="Brescovit A.D."/>
            <person name="Santos A.J."/>
        </authorList>
    </citation>
    <scope>NUCLEOTIDE SEQUENCE</scope>
    <source>
        <tissue evidence="1">Shoot tissue taken approximately 20 cm above the soil surface</tissue>
    </source>
</reference>
<accession>A0A0A9FE30</accession>
<dbReference type="AlphaFoldDB" id="A0A0A9FE30"/>
<sequence>MRPKAMAIFSLCAKSACSFSSSSTSTVIFDVIGE</sequence>
<organism evidence="1">
    <name type="scientific">Arundo donax</name>
    <name type="common">Giant reed</name>
    <name type="synonym">Donax arundinaceus</name>
    <dbReference type="NCBI Taxonomy" id="35708"/>
    <lineage>
        <taxon>Eukaryota</taxon>
        <taxon>Viridiplantae</taxon>
        <taxon>Streptophyta</taxon>
        <taxon>Embryophyta</taxon>
        <taxon>Tracheophyta</taxon>
        <taxon>Spermatophyta</taxon>
        <taxon>Magnoliopsida</taxon>
        <taxon>Liliopsida</taxon>
        <taxon>Poales</taxon>
        <taxon>Poaceae</taxon>
        <taxon>PACMAD clade</taxon>
        <taxon>Arundinoideae</taxon>
        <taxon>Arundineae</taxon>
        <taxon>Arundo</taxon>
    </lineage>
</organism>